<dbReference type="OrthoDB" id="550883at2759"/>
<protein>
    <recommendedName>
        <fullName evidence="10">AP2/ERF domain-containing protein</fullName>
    </recommendedName>
</protein>
<dbReference type="PANTHER" id="PTHR31241:SF62">
    <property type="entry name" value="DEHYDRATION-RESPONSIVE ELEMENT-BINDING PROTEIN 2D"/>
    <property type="match status" value="1"/>
</dbReference>
<keyword evidence="4" id="KW-0238">DNA-binding</keyword>
<dbReference type="SUPFAM" id="SSF54171">
    <property type="entry name" value="DNA-binding domain"/>
    <property type="match status" value="1"/>
</dbReference>
<proteinExistence type="inferred from homology"/>
<comment type="subcellular location">
    <subcellularLocation>
        <location evidence="1">Nucleus</location>
    </subcellularLocation>
</comment>
<name>A0A7I8KK94_SPIIN</name>
<dbReference type="EMBL" id="LR743593">
    <property type="protein sequence ID" value="CAA2622188.1"/>
    <property type="molecule type" value="Genomic_DNA"/>
</dbReference>
<dbReference type="PROSITE" id="PS51032">
    <property type="entry name" value="AP2_ERF"/>
    <property type="match status" value="1"/>
</dbReference>
<feature type="region of interest" description="Disordered" evidence="9">
    <location>
        <begin position="57"/>
        <end position="76"/>
    </location>
</feature>
<dbReference type="EMBL" id="LR746269">
    <property type="protein sequence ID" value="CAA7398217.1"/>
    <property type="molecule type" value="Genomic_DNA"/>
</dbReference>
<accession>A0A7I8KK94</accession>
<evidence type="ECO:0000313" key="12">
    <source>
        <dbReference type="EMBL" id="CAA7398217.1"/>
    </source>
</evidence>
<dbReference type="FunFam" id="3.30.730.10:FF:000001">
    <property type="entry name" value="Ethylene-responsive transcription factor 2"/>
    <property type="match status" value="1"/>
</dbReference>
<dbReference type="AlphaFoldDB" id="A0A7I8KK94"/>
<keyword evidence="7" id="KW-0539">Nucleus</keyword>
<dbReference type="GO" id="GO:0006950">
    <property type="term" value="P:response to stress"/>
    <property type="evidence" value="ECO:0007669"/>
    <property type="project" value="TreeGrafter"/>
</dbReference>
<keyword evidence="3" id="KW-0346">Stress response</keyword>
<evidence type="ECO:0000256" key="9">
    <source>
        <dbReference type="SAM" id="MobiDB-lite"/>
    </source>
</evidence>
<dbReference type="SMART" id="SM00380">
    <property type="entry name" value="AP2"/>
    <property type="match status" value="1"/>
</dbReference>
<dbReference type="Gene3D" id="3.30.730.10">
    <property type="entry name" value="AP2/ERF domain"/>
    <property type="match status" value="1"/>
</dbReference>
<dbReference type="Proteomes" id="UP000663760">
    <property type="component" value="Chromosome 6"/>
</dbReference>
<feature type="region of interest" description="Disordered" evidence="9">
    <location>
        <begin position="155"/>
        <end position="222"/>
    </location>
</feature>
<dbReference type="PRINTS" id="PR00367">
    <property type="entry name" value="ETHRSPELEMNT"/>
</dbReference>
<evidence type="ECO:0000313" key="13">
    <source>
        <dbReference type="Proteomes" id="UP000663760"/>
    </source>
</evidence>
<feature type="region of interest" description="Disordered" evidence="9">
    <location>
        <begin position="1"/>
        <end position="25"/>
    </location>
</feature>
<keyword evidence="13" id="KW-1185">Reference proteome</keyword>
<dbReference type="InterPro" id="IPR036955">
    <property type="entry name" value="AP2/ERF_dom_sf"/>
</dbReference>
<reference evidence="12" key="1">
    <citation type="submission" date="2020-02" db="EMBL/GenBank/DDBJ databases">
        <authorList>
            <person name="Scholz U."/>
            <person name="Mascher M."/>
            <person name="Fiebig A."/>
        </authorList>
    </citation>
    <scope>NUCLEOTIDE SEQUENCE</scope>
</reference>
<organism evidence="12 13">
    <name type="scientific">Spirodela intermedia</name>
    <name type="common">Intermediate duckweed</name>
    <dbReference type="NCBI Taxonomy" id="51605"/>
    <lineage>
        <taxon>Eukaryota</taxon>
        <taxon>Viridiplantae</taxon>
        <taxon>Streptophyta</taxon>
        <taxon>Embryophyta</taxon>
        <taxon>Tracheophyta</taxon>
        <taxon>Spermatophyta</taxon>
        <taxon>Magnoliopsida</taxon>
        <taxon>Liliopsida</taxon>
        <taxon>Araceae</taxon>
        <taxon>Lemnoideae</taxon>
        <taxon>Spirodela</taxon>
    </lineage>
</organism>
<keyword evidence="5" id="KW-0010">Activator</keyword>
<feature type="compositionally biased region" description="Basic residues" evidence="9">
    <location>
        <begin position="13"/>
        <end position="22"/>
    </location>
</feature>
<dbReference type="InterPro" id="IPR016177">
    <property type="entry name" value="DNA-bd_dom_sf"/>
</dbReference>
<evidence type="ECO:0000256" key="1">
    <source>
        <dbReference type="ARBA" id="ARBA00004123"/>
    </source>
</evidence>
<keyword evidence="6" id="KW-0804">Transcription</keyword>
<dbReference type="GO" id="GO:0003700">
    <property type="term" value="F:DNA-binding transcription factor activity"/>
    <property type="evidence" value="ECO:0007669"/>
    <property type="project" value="InterPro"/>
</dbReference>
<evidence type="ECO:0000256" key="5">
    <source>
        <dbReference type="ARBA" id="ARBA00023159"/>
    </source>
</evidence>
<evidence type="ECO:0000256" key="7">
    <source>
        <dbReference type="ARBA" id="ARBA00023242"/>
    </source>
</evidence>
<dbReference type="Pfam" id="PF00847">
    <property type="entry name" value="AP2"/>
    <property type="match status" value="1"/>
</dbReference>
<evidence type="ECO:0000256" key="4">
    <source>
        <dbReference type="ARBA" id="ARBA00023125"/>
    </source>
</evidence>
<feature type="compositionally biased region" description="Basic residues" evidence="9">
    <location>
        <begin position="59"/>
        <end position="69"/>
    </location>
</feature>
<evidence type="ECO:0000256" key="2">
    <source>
        <dbReference type="ARBA" id="ARBA00023015"/>
    </source>
</evidence>
<dbReference type="CDD" id="cd00018">
    <property type="entry name" value="AP2"/>
    <property type="match status" value="1"/>
</dbReference>
<dbReference type="GO" id="GO:0045893">
    <property type="term" value="P:positive regulation of DNA-templated transcription"/>
    <property type="evidence" value="ECO:0007669"/>
    <property type="project" value="TreeGrafter"/>
</dbReference>
<comment type="similarity">
    <text evidence="8">Belongs to the AP2/ERF transcription factor family. ERF subfamily.</text>
</comment>
<dbReference type="InterPro" id="IPR001471">
    <property type="entry name" value="AP2/ERF_dom"/>
</dbReference>
<feature type="compositionally biased region" description="Basic and acidic residues" evidence="9">
    <location>
        <begin position="167"/>
        <end position="188"/>
    </location>
</feature>
<dbReference type="GO" id="GO:0000976">
    <property type="term" value="F:transcription cis-regulatory region binding"/>
    <property type="evidence" value="ECO:0007669"/>
    <property type="project" value="TreeGrafter"/>
</dbReference>
<sequence>MGGERFLTLESGRKRRPRRRRNGPNSIAETLARWKEINDGQLLIGAARGSEKPLGIRKVPAKGSKKGCMKGKGGPENPSCRYRGVRQRTWGKWVAEIREPSGGSRLWLGTYPTALAAALAYDEAAIAIYGSSARLNLGHRAANSDDSSVTYTCSAVPRADNADDAASDERRPGAPPMKEEPLEGRGPAEEGGFFSPPKTEAAEPPAVTAVGGPSSAAEEHHYPGGMIDITDRMLDIDEMLRLMEADPMNGGNGGGAPEQKFATPPFPFDDDDESAGSWALQQQPLPGDDQYADYYFMKPFSEEALTFSLLDERSLFELGSSPDMLWQGLQGL</sequence>
<feature type="domain" description="AP2/ERF" evidence="10">
    <location>
        <begin position="81"/>
        <end position="138"/>
    </location>
</feature>
<evidence type="ECO:0000256" key="3">
    <source>
        <dbReference type="ARBA" id="ARBA00023016"/>
    </source>
</evidence>
<evidence type="ECO:0000259" key="10">
    <source>
        <dbReference type="PROSITE" id="PS51032"/>
    </source>
</evidence>
<dbReference type="PANTHER" id="PTHR31241">
    <property type="entry name" value="DEHYDRATION-RESPONSIVE ELEMENT-BINDING PROTEIN 2C"/>
    <property type="match status" value="1"/>
</dbReference>
<evidence type="ECO:0000313" key="11">
    <source>
        <dbReference type="EMBL" id="CAA2622188.1"/>
    </source>
</evidence>
<gene>
    <name evidence="11" type="ORF">SI7747_06008240</name>
    <name evidence="12" type="ORF">SI8410_06008882</name>
</gene>
<dbReference type="GO" id="GO:0005634">
    <property type="term" value="C:nucleus"/>
    <property type="evidence" value="ECO:0007669"/>
    <property type="project" value="UniProtKB-SubCell"/>
</dbReference>
<evidence type="ECO:0000256" key="8">
    <source>
        <dbReference type="ARBA" id="ARBA00024343"/>
    </source>
</evidence>
<keyword evidence="2" id="KW-0805">Transcription regulation</keyword>
<evidence type="ECO:0000256" key="6">
    <source>
        <dbReference type="ARBA" id="ARBA00023163"/>
    </source>
</evidence>